<evidence type="ECO:0000313" key="2">
    <source>
        <dbReference type="Proteomes" id="UP000324383"/>
    </source>
</evidence>
<evidence type="ECO:0000313" key="1">
    <source>
        <dbReference type="EMBL" id="TYK32415.1"/>
    </source>
</evidence>
<sequence>MYVDVDSRGRLSVHDIRPDEALLLAGIIRRADAIIENESIRRLGKQLLIEAVRVTENTNNELYQ</sequence>
<organism evidence="1 2">
    <name type="scientific">Bacteroides pyogenes</name>
    <dbReference type="NCBI Taxonomy" id="310300"/>
    <lineage>
        <taxon>Bacteria</taxon>
        <taxon>Pseudomonadati</taxon>
        <taxon>Bacteroidota</taxon>
        <taxon>Bacteroidia</taxon>
        <taxon>Bacteroidales</taxon>
        <taxon>Bacteroidaceae</taxon>
        <taxon>Bacteroides</taxon>
    </lineage>
</organism>
<dbReference type="EMBL" id="VKLW01000031">
    <property type="protein sequence ID" value="TYK32415.1"/>
    <property type="molecule type" value="Genomic_DNA"/>
</dbReference>
<gene>
    <name evidence="1" type="ORF">FNJ60_12380</name>
</gene>
<protein>
    <submittedName>
        <fullName evidence="1">Uncharacterized protein</fullName>
    </submittedName>
</protein>
<reference evidence="1 2" key="1">
    <citation type="submission" date="2019-07" db="EMBL/GenBank/DDBJ databases">
        <title>Draft Genome Sequences of Bacteroides pyogenes Strains Isolated from the Uterus Holstein Dairy Cows with Metritis.</title>
        <authorList>
            <person name="Cunha F."/>
            <person name="Galvao K.N."/>
            <person name="Jeon S.J."/>
            <person name="Jeong K.C."/>
        </authorList>
    </citation>
    <scope>NUCLEOTIDE SEQUENCE [LARGE SCALE GENOMIC DNA]</scope>
    <source>
        <strain evidence="1 2">KG-31</strain>
    </source>
</reference>
<dbReference type="AlphaFoldDB" id="A0A5D3EB74"/>
<name>A0A5D3EB74_9BACE</name>
<proteinExistence type="predicted"/>
<accession>A0A5D3EB74</accession>
<dbReference type="Proteomes" id="UP000324383">
    <property type="component" value="Unassembled WGS sequence"/>
</dbReference>
<keyword evidence="2" id="KW-1185">Reference proteome</keyword>
<comment type="caution">
    <text evidence="1">The sequence shown here is derived from an EMBL/GenBank/DDBJ whole genome shotgun (WGS) entry which is preliminary data.</text>
</comment>
<dbReference type="RefSeq" id="WP_148730795.1">
    <property type="nucleotide sequence ID" value="NZ_DAIMPP010000105.1"/>
</dbReference>